<dbReference type="VEuPathDB" id="FungiDB:DEHA2D01298g"/>
<dbReference type="InParanoid" id="Q6BTE5"/>
<dbReference type="OMA" id="YGVGEVN"/>
<dbReference type="PANTHER" id="PTHR42791:SF1">
    <property type="entry name" value="N-ACETYLTRANSFERASE DOMAIN-CONTAINING PROTEIN"/>
    <property type="match status" value="1"/>
</dbReference>
<dbReference type="OrthoDB" id="3980293at2759"/>
<reference evidence="1 2" key="1">
    <citation type="journal article" date="2004" name="Nature">
        <title>Genome evolution in yeasts.</title>
        <authorList>
            <consortium name="Genolevures"/>
            <person name="Dujon B."/>
            <person name="Sherman D."/>
            <person name="Fischer G."/>
            <person name="Durrens P."/>
            <person name="Casaregola S."/>
            <person name="Lafontaine I."/>
            <person name="de Montigny J."/>
            <person name="Marck C."/>
            <person name="Neuveglise C."/>
            <person name="Talla E."/>
            <person name="Goffard N."/>
            <person name="Frangeul L."/>
            <person name="Aigle M."/>
            <person name="Anthouard V."/>
            <person name="Babour A."/>
            <person name="Barbe V."/>
            <person name="Barnay S."/>
            <person name="Blanchin S."/>
            <person name="Beckerich J.M."/>
            <person name="Beyne E."/>
            <person name="Bleykasten C."/>
            <person name="Boisrame A."/>
            <person name="Boyer J."/>
            <person name="Cattolico L."/>
            <person name="Confanioleri F."/>
            <person name="de Daruvar A."/>
            <person name="Despons L."/>
            <person name="Fabre E."/>
            <person name="Fairhead C."/>
            <person name="Ferry-Dumazet H."/>
            <person name="Groppi A."/>
            <person name="Hantraye F."/>
            <person name="Hennequin C."/>
            <person name="Jauniaux N."/>
            <person name="Joyet P."/>
            <person name="Kachouri R."/>
            <person name="Kerrest A."/>
            <person name="Koszul R."/>
            <person name="Lemaire M."/>
            <person name="Lesur I."/>
            <person name="Ma L."/>
            <person name="Muller H."/>
            <person name="Nicaud J.M."/>
            <person name="Nikolski M."/>
            <person name="Oztas S."/>
            <person name="Ozier-Kalogeropoulos O."/>
            <person name="Pellenz S."/>
            <person name="Potier S."/>
            <person name="Richard G.F."/>
            <person name="Straub M.L."/>
            <person name="Suleau A."/>
            <person name="Swennene D."/>
            <person name="Tekaia F."/>
            <person name="Wesolowski-Louvel M."/>
            <person name="Westhof E."/>
            <person name="Wirth B."/>
            <person name="Zeniou-Meyer M."/>
            <person name="Zivanovic I."/>
            <person name="Bolotin-Fukuhara M."/>
            <person name="Thierry A."/>
            <person name="Bouchier C."/>
            <person name="Caudron B."/>
            <person name="Scarpelli C."/>
            <person name="Gaillardin C."/>
            <person name="Weissenbach J."/>
            <person name="Wincker P."/>
            <person name="Souciet J.L."/>
        </authorList>
    </citation>
    <scope>NUCLEOTIDE SEQUENCE [LARGE SCALE GENOMIC DNA]</scope>
    <source>
        <strain evidence="2">ATCC 36239 / CBS 767 / BCRC 21394 / JCM 1990 / NBRC 0083 / IGC 2968</strain>
    </source>
</reference>
<dbReference type="Proteomes" id="UP000000599">
    <property type="component" value="Chromosome D"/>
</dbReference>
<dbReference type="EMBL" id="CR382136">
    <property type="protein sequence ID" value="CAG86653.2"/>
    <property type="molecule type" value="Genomic_DNA"/>
</dbReference>
<dbReference type="RefSeq" id="XP_458525.2">
    <property type="nucleotide sequence ID" value="XM_458525.1"/>
</dbReference>
<dbReference type="KEGG" id="dha:DEHA2D01298g"/>
<dbReference type="PANTHER" id="PTHR42791">
    <property type="entry name" value="GNAT FAMILY ACETYLTRANSFERASE"/>
    <property type="match status" value="1"/>
</dbReference>
<organism evidence="1 2">
    <name type="scientific">Debaryomyces hansenii (strain ATCC 36239 / CBS 767 / BCRC 21394 / JCM 1990 / NBRC 0083 / IGC 2968)</name>
    <name type="common">Yeast</name>
    <name type="synonym">Torulaspora hansenii</name>
    <dbReference type="NCBI Taxonomy" id="284592"/>
    <lineage>
        <taxon>Eukaryota</taxon>
        <taxon>Fungi</taxon>
        <taxon>Dikarya</taxon>
        <taxon>Ascomycota</taxon>
        <taxon>Saccharomycotina</taxon>
        <taxon>Pichiomycetes</taxon>
        <taxon>Debaryomycetaceae</taxon>
        <taxon>Debaryomyces</taxon>
    </lineage>
</organism>
<evidence type="ECO:0000313" key="2">
    <source>
        <dbReference type="Proteomes" id="UP000000599"/>
    </source>
</evidence>
<protein>
    <submittedName>
        <fullName evidence="1">DEHA2D01298p</fullName>
    </submittedName>
</protein>
<dbReference type="FunCoup" id="Q6BTE5">
    <property type="interactions" value="68"/>
</dbReference>
<evidence type="ECO:0000313" key="1">
    <source>
        <dbReference type="EMBL" id="CAG86653.2"/>
    </source>
</evidence>
<name>Q6BTE5_DEBHA</name>
<sequence length="216" mass="24703">MKSNNTLNPTNDVQKLNEVMVSAFKNVGFIRFLTRRINELSPDVIQIDESYFTFQERINEHLNQGAQIFESDDYGAVAIWYPPGVEVATNNRILEKALSQEALNQVTELSIKSKKFKRDYFKKQYWYLNTLARNMKKTPTKGSVSALIYPILVSAKNSNKSVYVEAITSHARDIYFHLGFEVRESFTIGKGKIDSQGNDKENGEGIEVFLMVIDND</sequence>
<dbReference type="GeneID" id="2900949"/>
<dbReference type="Gene3D" id="3.40.630.30">
    <property type="match status" value="1"/>
</dbReference>
<dbReference type="eggNOG" id="ENOG502RYMB">
    <property type="taxonomic scope" value="Eukaryota"/>
</dbReference>
<dbReference type="AlphaFoldDB" id="Q6BTE5"/>
<dbReference type="HOGENOM" id="CLU_069195_0_0_1"/>
<accession>Q6BTE5</accession>
<dbReference type="InterPro" id="IPR052523">
    <property type="entry name" value="Trichothecene_AcTrans"/>
</dbReference>
<gene>
    <name evidence="1" type="ordered locus">DEHA2D01298g</name>
</gene>
<keyword evidence="2" id="KW-1185">Reference proteome</keyword>
<proteinExistence type="predicted"/>